<dbReference type="PANTHER" id="PTHR21597">
    <property type="entry name" value="THO2 PROTEIN"/>
    <property type="match status" value="1"/>
</dbReference>
<feature type="domain" description="THO complex subunit 2 N-terminal" evidence="1">
    <location>
        <begin position="6"/>
        <end position="184"/>
    </location>
</feature>
<protein>
    <submittedName>
        <fullName evidence="2">THO complex subunit 2</fullName>
    </submittedName>
</protein>
<comment type="caution">
    <text evidence="2">The sequence shown here is derived from an EMBL/GenBank/DDBJ whole genome shotgun (WGS) entry which is preliminary data.</text>
</comment>
<evidence type="ECO:0000313" key="3">
    <source>
        <dbReference type="Proteomes" id="UP001249851"/>
    </source>
</evidence>
<evidence type="ECO:0000259" key="1">
    <source>
        <dbReference type="Pfam" id="PF16134"/>
    </source>
</evidence>
<organism evidence="2 3">
    <name type="scientific">Acropora cervicornis</name>
    <name type="common">Staghorn coral</name>
    <dbReference type="NCBI Taxonomy" id="6130"/>
    <lineage>
        <taxon>Eukaryota</taxon>
        <taxon>Metazoa</taxon>
        <taxon>Cnidaria</taxon>
        <taxon>Anthozoa</taxon>
        <taxon>Hexacorallia</taxon>
        <taxon>Scleractinia</taxon>
        <taxon>Astrocoeniina</taxon>
        <taxon>Acroporidae</taxon>
        <taxon>Acropora</taxon>
    </lineage>
</organism>
<reference evidence="2" key="1">
    <citation type="journal article" date="2023" name="G3 (Bethesda)">
        <title>Whole genome assembly and annotation of the endangered Caribbean coral Acropora cervicornis.</title>
        <authorList>
            <person name="Selwyn J.D."/>
            <person name="Vollmer S.V."/>
        </authorList>
    </citation>
    <scope>NUCLEOTIDE SEQUENCE</scope>
    <source>
        <strain evidence="2">K2</strain>
    </source>
</reference>
<dbReference type="GO" id="GO:0006397">
    <property type="term" value="P:mRNA processing"/>
    <property type="evidence" value="ECO:0007669"/>
    <property type="project" value="InterPro"/>
</dbReference>
<dbReference type="AlphaFoldDB" id="A0AAD9UZT4"/>
<proteinExistence type="predicted"/>
<dbReference type="EMBL" id="JARQWQ010000058">
    <property type="protein sequence ID" value="KAK2556054.1"/>
    <property type="molecule type" value="Genomic_DNA"/>
</dbReference>
<gene>
    <name evidence="2" type="ORF">P5673_022063</name>
</gene>
<dbReference type="Proteomes" id="UP001249851">
    <property type="component" value="Unassembled WGS sequence"/>
</dbReference>
<dbReference type="GO" id="GO:0006406">
    <property type="term" value="P:mRNA export from nucleus"/>
    <property type="evidence" value="ECO:0007669"/>
    <property type="project" value="InterPro"/>
</dbReference>
<dbReference type="InterPro" id="IPR040007">
    <property type="entry name" value="Tho2"/>
</dbReference>
<dbReference type="GO" id="GO:0003729">
    <property type="term" value="F:mRNA binding"/>
    <property type="evidence" value="ECO:0007669"/>
    <property type="project" value="TreeGrafter"/>
</dbReference>
<dbReference type="GO" id="GO:0000445">
    <property type="term" value="C:THO complex part of transcription export complex"/>
    <property type="evidence" value="ECO:0007669"/>
    <property type="project" value="TreeGrafter"/>
</dbReference>
<sequence length="194" mass="21582">MAVMVVTSSALKNWEKSGKDEVLRLCKNCVRCKDGELYDSQFECGENDLKRIIYEVLCHVIQGNLKHDDVISLLSDVAEVHPGSSSLLADLFCILGTQALSNYCCYFKITFVLVSAAVFNVESQCAEDKPSRERFLSLVAASVGVVPEALLKERLDVETLDALGIVPSQKAFNQKYVRTKTKLLCVYIFAFKAK</sequence>
<dbReference type="PANTHER" id="PTHR21597:SF0">
    <property type="entry name" value="THO COMPLEX SUBUNIT 2"/>
    <property type="match status" value="1"/>
</dbReference>
<accession>A0AAD9UZT4</accession>
<dbReference type="InterPro" id="IPR032302">
    <property type="entry name" value="THOC2_N"/>
</dbReference>
<evidence type="ECO:0000313" key="2">
    <source>
        <dbReference type="EMBL" id="KAK2556054.1"/>
    </source>
</evidence>
<name>A0AAD9UZT4_ACRCE</name>
<dbReference type="Pfam" id="PF16134">
    <property type="entry name" value="THOC2_N"/>
    <property type="match status" value="1"/>
</dbReference>
<keyword evidence="3" id="KW-1185">Reference proteome</keyword>
<reference evidence="2" key="2">
    <citation type="journal article" date="2023" name="Science">
        <title>Genomic signatures of disease resistance in endangered staghorn corals.</title>
        <authorList>
            <person name="Vollmer S.V."/>
            <person name="Selwyn J.D."/>
            <person name="Despard B.A."/>
            <person name="Roesel C.L."/>
        </authorList>
    </citation>
    <scope>NUCLEOTIDE SEQUENCE</scope>
    <source>
        <strain evidence="2">K2</strain>
    </source>
</reference>